<feature type="non-terminal residue" evidence="1">
    <location>
        <position position="1"/>
    </location>
</feature>
<reference evidence="1 2" key="1">
    <citation type="submission" date="2020-04" db="EMBL/GenBank/DDBJ databases">
        <title>Whole-genome sequencing of Vibrio spp. from China reveals different genetic environments of blaCTX-M-14 among diverse lineages.</title>
        <authorList>
            <person name="Zheng Z."/>
            <person name="Ye L."/>
            <person name="Chen S."/>
        </authorList>
    </citation>
    <scope>NUCLEOTIDE SEQUENCE [LARGE SCALE GENOMIC DNA]</scope>
    <source>
        <strain evidence="1 2">Vb0551</strain>
    </source>
</reference>
<sequence>ATGEKLFSNPLPYRIRTKHSANKIPQGFYIQLRRAGFNQCAPFDVLHLDAKTDMSLMLVGIDPVAMIPLQQGKSLGEMPVLS</sequence>
<organism evidence="1 2">
    <name type="scientific">Vibrio parahaemolyticus</name>
    <dbReference type="NCBI Taxonomy" id="670"/>
    <lineage>
        <taxon>Bacteria</taxon>
        <taxon>Pseudomonadati</taxon>
        <taxon>Pseudomonadota</taxon>
        <taxon>Gammaproteobacteria</taxon>
        <taxon>Vibrionales</taxon>
        <taxon>Vibrionaceae</taxon>
        <taxon>Vibrio</taxon>
    </lineage>
</organism>
<evidence type="ECO:0000313" key="2">
    <source>
        <dbReference type="Proteomes" id="UP000518904"/>
    </source>
</evidence>
<dbReference type="Proteomes" id="UP000518904">
    <property type="component" value="Unassembled WGS sequence"/>
</dbReference>
<comment type="caution">
    <text evidence="1">The sequence shown here is derived from an EMBL/GenBank/DDBJ whole genome shotgun (WGS) entry which is preliminary data.</text>
</comment>
<feature type="non-terminal residue" evidence="1">
    <location>
        <position position="82"/>
    </location>
</feature>
<proteinExistence type="predicted"/>
<gene>
    <name evidence="1" type="ORF">HKB16_14480</name>
</gene>
<accession>A0A7Y0SID3</accession>
<name>A0A7Y0SID3_VIBPH</name>
<dbReference type="AlphaFoldDB" id="A0A7Y0SID3"/>
<protein>
    <submittedName>
        <fullName evidence="1">ABC transporter permease</fullName>
    </submittedName>
</protein>
<dbReference type="EMBL" id="JABCLB010001395">
    <property type="protein sequence ID" value="NMU84089.1"/>
    <property type="molecule type" value="Genomic_DNA"/>
</dbReference>
<evidence type="ECO:0000313" key="1">
    <source>
        <dbReference type="EMBL" id="NMU84089.1"/>
    </source>
</evidence>